<reference evidence="3" key="1">
    <citation type="journal article" date="2017" name="Genome Announc.">
        <title>Draft Genome Sequence of Terrimicrobium sacchariphilum NM-5T, a Facultative Anaerobic Soil Bacterium of the Class Spartobacteria.</title>
        <authorList>
            <person name="Qiu Y.L."/>
            <person name="Tourlousse D.M."/>
            <person name="Matsuura N."/>
            <person name="Ohashi A."/>
            <person name="Sekiguchi Y."/>
        </authorList>
    </citation>
    <scope>NUCLEOTIDE SEQUENCE [LARGE SCALE GENOMIC DNA]</scope>
    <source>
        <strain evidence="3">NM-5</strain>
    </source>
</reference>
<name>A0A146G624_TERSA</name>
<organism evidence="2 3">
    <name type="scientific">Terrimicrobium sacchariphilum</name>
    <dbReference type="NCBI Taxonomy" id="690879"/>
    <lineage>
        <taxon>Bacteria</taxon>
        <taxon>Pseudomonadati</taxon>
        <taxon>Verrucomicrobiota</taxon>
        <taxon>Terrimicrobiia</taxon>
        <taxon>Terrimicrobiales</taxon>
        <taxon>Terrimicrobiaceae</taxon>
        <taxon>Terrimicrobium</taxon>
    </lineage>
</organism>
<dbReference type="EMBL" id="BDCO01000002">
    <property type="protein sequence ID" value="GAT33040.1"/>
    <property type="molecule type" value="Genomic_DNA"/>
</dbReference>
<dbReference type="PROSITE" id="PS00409">
    <property type="entry name" value="PROKAR_NTER_METHYL"/>
    <property type="match status" value="1"/>
</dbReference>
<keyword evidence="1" id="KW-0472">Membrane</keyword>
<keyword evidence="1" id="KW-0812">Transmembrane</keyword>
<dbReference type="Proteomes" id="UP000076023">
    <property type="component" value="Unassembled WGS sequence"/>
</dbReference>
<sequence>MIPQSMHPRRIDRFVRGFSLVEVTLSVSIMTFAALSLAGLLPSNIAKLSNNIEKNRAQGISQTVLLEADRMPFVDLLQTGTFVRYFDAQGELQTAANNSVVYAARVRVNRDQGGNQKQIRIPGGATPPTSLATVSVDIFRAPGGLYKADVAALATYSGFVTCKDLSVLQQ</sequence>
<dbReference type="RefSeq" id="WP_075078821.1">
    <property type="nucleotide sequence ID" value="NZ_BDCO01000002.1"/>
</dbReference>
<dbReference type="InParanoid" id="A0A146G624"/>
<dbReference type="STRING" id="690879.TSACC_21445"/>
<accession>A0A146G624</accession>
<gene>
    <name evidence="2" type="ORF">TSACC_21445</name>
</gene>
<proteinExistence type="predicted"/>
<dbReference type="AlphaFoldDB" id="A0A146G624"/>
<feature type="transmembrane region" description="Helical" evidence="1">
    <location>
        <begin position="20"/>
        <end position="41"/>
    </location>
</feature>
<evidence type="ECO:0000313" key="2">
    <source>
        <dbReference type="EMBL" id="GAT33040.1"/>
    </source>
</evidence>
<keyword evidence="3" id="KW-1185">Reference proteome</keyword>
<evidence type="ECO:0000256" key="1">
    <source>
        <dbReference type="SAM" id="Phobius"/>
    </source>
</evidence>
<evidence type="ECO:0000313" key="3">
    <source>
        <dbReference type="Proteomes" id="UP000076023"/>
    </source>
</evidence>
<keyword evidence="1" id="KW-1133">Transmembrane helix</keyword>
<dbReference type="InterPro" id="IPR012902">
    <property type="entry name" value="N_methyl_site"/>
</dbReference>
<dbReference type="OrthoDB" id="193195at2"/>
<protein>
    <submittedName>
        <fullName evidence="2">Verru_Chthon cassette protein B</fullName>
    </submittedName>
</protein>
<comment type="caution">
    <text evidence="2">The sequence shown here is derived from an EMBL/GenBank/DDBJ whole genome shotgun (WGS) entry which is preliminary data.</text>
</comment>